<dbReference type="VEuPathDB" id="FungiDB:PC110_g2192"/>
<dbReference type="InterPro" id="IPR052058">
    <property type="entry name" value="Alcohol_O-acetyltransferase"/>
</dbReference>
<evidence type="ECO:0000259" key="1">
    <source>
        <dbReference type="Pfam" id="PF09431"/>
    </source>
</evidence>
<name>A0A8T1UH23_9STRA</name>
<gene>
    <name evidence="2" type="ORF">JG687_00006903</name>
</gene>
<dbReference type="OrthoDB" id="10016361at2759"/>
<feature type="domain" description="SPIN90/Ldb17 leucine-rich" evidence="1">
    <location>
        <begin position="204"/>
        <end position="306"/>
    </location>
</feature>
<evidence type="ECO:0000313" key="3">
    <source>
        <dbReference type="Proteomes" id="UP000688947"/>
    </source>
</evidence>
<reference evidence="2" key="1">
    <citation type="submission" date="2021-01" db="EMBL/GenBank/DDBJ databases">
        <title>Phytophthora aleatoria, a newly-described species from Pinus radiata is distinct from Phytophthora cactorum isolates based on comparative genomics.</title>
        <authorList>
            <person name="Mcdougal R."/>
            <person name="Panda P."/>
            <person name="Williams N."/>
            <person name="Studholme D.J."/>
        </authorList>
    </citation>
    <scope>NUCLEOTIDE SEQUENCE</scope>
    <source>
        <strain evidence="2">NZFS 3830</strain>
    </source>
</reference>
<dbReference type="PANTHER" id="PTHR28037:SF1">
    <property type="entry name" value="ALCOHOL O-ACETYLTRANSFERASE 1-RELATED"/>
    <property type="match status" value="1"/>
</dbReference>
<dbReference type="EMBL" id="JAENGZ010000292">
    <property type="protein sequence ID" value="KAG6962847.1"/>
    <property type="molecule type" value="Genomic_DNA"/>
</dbReference>
<organism evidence="2 3">
    <name type="scientific">Phytophthora cactorum</name>
    <dbReference type="NCBI Taxonomy" id="29920"/>
    <lineage>
        <taxon>Eukaryota</taxon>
        <taxon>Sar</taxon>
        <taxon>Stramenopiles</taxon>
        <taxon>Oomycota</taxon>
        <taxon>Peronosporomycetes</taxon>
        <taxon>Peronosporales</taxon>
        <taxon>Peronosporaceae</taxon>
        <taxon>Phytophthora</taxon>
    </lineage>
</organism>
<protein>
    <recommendedName>
        <fullName evidence="1">SPIN90/Ldb17 leucine-rich domain-containing protein</fullName>
    </recommendedName>
</protein>
<dbReference type="PANTHER" id="PTHR28037">
    <property type="entry name" value="ALCOHOL O-ACETYLTRANSFERASE 1-RELATED"/>
    <property type="match status" value="1"/>
</dbReference>
<accession>A0A8T1UH23</accession>
<sequence>MGVDSPMDQSENLELLARIERQLRVHPVSDNTSVKDVDVFVDDWAPPSAQTSHELWTLVLDVVFAPLWLRIRAAELLNVCCDMGESDSDDIMRINTQETHKLRAIVSSTCQALEELNATDAKQAEQLFTWFGFLERVLLATHSDVCVQVFQNSMYAGMLTKMLRLLSSCSTKVFAATTVCLGLFHDHEKKCGRSVLVGEVLRDMKDGREHLSGALLHVINSCGCPCPTERAVHLWNALQLFGDILADETASALVFVNDFKVLIDLMIRECADLPQEDITRLHYMELLERVLGSQLYLQTQMYRKRELWGLLESLLGAGAQEDSVMPKDIEECLSNTTIWICNMDKNTKSNYPKKVELRGFERTATIADGISMKIVHSMLVAGDATALLRYLPHALARTFNMHPRMRALQVQTDDFTAEIQEPLTLEDIVTLDLLRIQQFSSTEDAFENWQQYAEDECNIAFDRYTQLPFFLTVWINESANQARLMLFSDHYMSDGYSGMIVLNSILEQVACLAKDENDDGQLKRVQVHEFPLRASFYNNSLSEMRVFKPLLKGFLALFGKATYRHVVQNFKPVLPARSDQHDFVVPPVANPTSACFAQGGPECMRKALVKCKAEGVTFAGALVSAVVVAFYQATKSQPDFDPDQPFKFMVDLDYNMRRRVPHIAEEEHVGAFISFADLEWLANEGVDMKTTLFWDLARRSKKEIDENLRHKRMMATVTIIMDQFINAKTETSFTEDVRMPNSLNSDANISNIGRYPYAREFPLTSEAGNKDKKRELTVKSLHVYNPIPHLAPSAIFFVSSVESFCYSIGHKCEKETGRDLFTTWVAVCEYMGNIGPNDTLADVLHQLQL</sequence>
<proteinExistence type="predicted"/>
<dbReference type="Proteomes" id="UP000688947">
    <property type="component" value="Unassembled WGS sequence"/>
</dbReference>
<dbReference type="Pfam" id="PF09431">
    <property type="entry name" value="SPIN90_LRD"/>
    <property type="match status" value="1"/>
</dbReference>
<comment type="caution">
    <text evidence="2">The sequence shown here is derived from an EMBL/GenBank/DDBJ whole genome shotgun (WGS) entry which is preliminary data.</text>
</comment>
<dbReference type="InterPro" id="IPR018556">
    <property type="entry name" value="SPIN90/Ldb17_LRD"/>
</dbReference>
<dbReference type="AlphaFoldDB" id="A0A8T1UH23"/>
<evidence type="ECO:0000313" key="2">
    <source>
        <dbReference type="EMBL" id="KAG6962847.1"/>
    </source>
</evidence>